<evidence type="ECO:0000313" key="1">
    <source>
        <dbReference type="EMBL" id="MEJ8859906.1"/>
    </source>
</evidence>
<dbReference type="EMBL" id="JBBKZS010000043">
    <property type="protein sequence ID" value="MEJ8859906.1"/>
    <property type="molecule type" value="Genomic_DNA"/>
</dbReference>
<name>A0ABU8XJN2_9BURK</name>
<proteinExistence type="predicted"/>
<sequence>MNEAPRAKAKVTAGLRGAGWNPARMDRPYNVKPHGLRTADNQRTLGFLYSLTGKEKTVVCLMHPREFSGTPYLVPDVLDAGCACWVQAPRSIGNDLRLEHEVALLDVAAGVAHLRKLGFEEVVLLGNSGGAGLYAFYTQQALRAPANRLATTPGGRPVKLAEADMPHPDRLILVSPHPGQGKLLMSCIDASVTDERDPMSVDEALDPFDPVNGYRAAPASSKYTADFVTRYRAAQRARVERIDAHANAILKERTAARRELKAYGADATLPAALRRKVAHTPIFPVWRTDADLRCWDLSLDPSDRDVGTLWGQDPFTSNLGSVGFARLVTPESWLSTWSGVSSNASFEKCGPEITLPTLMLEYTGDQAAFPSDMNAIFESLGTTEKSRQKIRGNHHGMPLVEGEESGQIAVGRAVQAWLQEEAIA</sequence>
<organism evidence="1 2">
    <name type="scientific">Variovorax robiniae</name>
    <dbReference type="NCBI Taxonomy" id="1836199"/>
    <lineage>
        <taxon>Bacteria</taxon>
        <taxon>Pseudomonadati</taxon>
        <taxon>Pseudomonadota</taxon>
        <taxon>Betaproteobacteria</taxon>
        <taxon>Burkholderiales</taxon>
        <taxon>Comamonadaceae</taxon>
        <taxon>Variovorax</taxon>
    </lineage>
</organism>
<accession>A0ABU8XJN2</accession>
<comment type="caution">
    <text evidence="1">The sequence shown here is derived from an EMBL/GenBank/DDBJ whole genome shotgun (WGS) entry which is preliminary data.</text>
</comment>
<dbReference type="GO" id="GO:0016787">
    <property type="term" value="F:hydrolase activity"/>
    <property type="evidence" value="ECO:0007669"/>
    <property type="project" value="UniProtKB-KW"/>
</dbReference>
<dbReference type="InterPro" id="IPR029058">
    <property type="entry name" value="AB_hydrolase_fold"/>
</dbReference>
<dbReference type="Proteomes" id="UP001367030">
    <property type="component" value="Unassembled WGS sequence"/>
</dbReference>
<dbReference type="RefSeq" id="WP_340339939.1">
    <property type="nucleotide sequence ID" value="NZ_JBBKZS010000043.1"/>
</dbReference>
<keyword evidence="1" id="KW-0378">Hydrolase</keyword>
<reference evidence="1 2" key="1">
    <citation type="submission" date="2024-03" db="EMBL/GenBank/DDBJ databases">
        <title>Novel species of the genus Variovorax.</title>
        <authorList>
            <person name="Liu Q."/>
            <person name="Xin Y.-H."/>
        </authorList>
    </citation>
    <scope>NUCLEOTIDE SEQUENCE [LARGE SCALE GENOMIC DNA]</scope>
    <source>
        <strain evidence="1 2">KACC 18901</strain>
    </source>
</reference>
<dbReference type="Gene3D" id="3.40.50.1820">
    <property type="entry name" value="alpha/beta hydrolase"/>
    <property type="match status" value="1"/>
</dbReference>
<dbReference type="SUPFAM" id="SSF53474">
    <property type="entry name" value="alpha/beta-Hydrolases"/>
    <property type="match status" value="1"/>
</dbReference>
<evidence type="ECO:0000313" key="2">
    <source>
        <dbReference type="Proteomes" id="UP001367030"/>
    </source>
</evidence>
<protein>
    <submittedName>
        <fullName evidence="1">Alpha/beta hydrolase</fullName>
    </submittedName>
</protein>
<keyword evidence="2" id="KW-1185">Reference proteome</keyword>
<gene>
    <name evidence="1" type="ORF">WKW79_35525</name>
</gene>